<name>A0ABV8LEU6_9ACTN</name>
<organism evidence="2 3">
    <name type="scientific">Hamadaea flava</name>
    <dbReference type="NCBI Taxonomy" id="1742688"/>
    <lineage>
        <taxon>Bacteria</taxon>
        <taxon>Bacillati</taxon>
        <taxon>Actinomycetota</taxon>
        <taxon>Actinomycetes</taxon>
        <taxon>Micromonosporales</taxon>
        <taxon>Micromonosporaceae</taxon>
        <taxon>Hamadaea</taxon>
    </lineage>
</organism>
<dbReference type="Proteomes" id="UP001595816">
    <property type="component" value="Unassembled WGS sequence"/>
</dbReference>
<sequence>MLSRRILRSGVAICVLAVSILGFGSTANAAPSSFVSAAIHANGAGKLAVEATGNMVWGNRSVTLSSVKFYAAAGECGWFRVEGFQGGTLIDFKADFGERCGGTTGKWFTFDSFTLDGSNVSGGITLVQVDVFDKTHAGSGTVDCYRSAALCL</sequence>
<keyword evidence="3" id="KW-1185">Reference proteome</keyword>
<gene>
    <name evidence="2" type="ORF">ACFOZ4_02105</name>
</gene>
<protein>
    <recommendedName>
        <fullName evidence="4">Secreted protein</fullName>
    </recommendedName>
</protein>
<keyword evidence="1" id="KW-0732">Signal</keyword>
<dbReference type="EMBL" id="JBHSAY010000003">
    <property type="protein sequence ID" value="MFC4129401.1"/>
    <property type="molecule type" value="Genomic_DNA"/>
</dbReference>
<comment type="caution">
    <text evidence="2">The sequence shown here is derived from an EMBL/GenBank/DDBJ whole genome shotgun (WGS) entry which is preliminary data.</text>
</comment>
<feature type="chain" id="PRO_5045888275" description="Secreted protein" evidence="1">
    <location>
        <begin position="30"/>
        <end position="152"/>
    </location>
</feature>
<evidence type="ECO:0000313" key="2">
    <source>
        <dbReference type="EMBL" id="MFC4129401.1"/>
    </source>
</evidence>
<evidence type="ECO:0008006" key="4">
    <source>
        <dbReference type="Google" id="ProtNLM"/>
    </source>
</evidence>
<accession>A0ABV8LEU6</accession>
<dbReference type="RefSeq" id="WP_253759315.1">
    <property type="nucleotide sequence ID" value="NZ_JAMZDZ010000001.1"/>
</dbReference>
<proteinExistence type="predicted"/>
<feature type="signal peptide" evidence="1">
    <location>
        <begin position="1"/>
        <end position="29"/>
    </location>
</feature>
<evidence type="ECO:0000313" key="3">
    <source>
        <dbReference type="Proteomes" id="UP001595816"/>
    </source>
</evidence>
<evidence type="ECO:0000256" key="1">
    <source>
        <dbReference type="SAM" id="SignalP"/>
    </source>
</evidence>
<reference evidence="3" key="1">
    <citation type="journal article" date="2019" name="Int. J. Syst. Evol. Microbiol.">
        <title>The Global Catalogue of Microorganisms (GCM) 10K type strain sequencing project: providing services to taxonomists for standard genome sequencing and annotation.</title>
        <authorList>
            <consortium name="The Broad Institute Genomics Platform"/>
            <consortium name="The Broad Institute Genome Sequencing Center for Infectious Disease"/>
            <person name="Wu L."/>
            <person name="Ma J."/>
        </authorList>
    </citation>
    <scope>NUCLEOTIDE SEQUENCE [LARGE SCALE GENOMIC DNA]</scope>
    <source>
        <strain evidence="3">CGMCC 4.7289</strain>
    </source>
</reference>